<feature type="region of interest" description="Disordered" evidence="3">
    <location>
        <begin position="223"/>
        <end position="256"/>
    </location>
</feature>
<dbReference type="PROSITE" id="PS50048">
    <property type="entry name" value="ZN2_CY6_FUNGAL_2"/>
    <property type="match status" value="1"/>
</dbReference>
<evidence type="ECO:0000256" key="2">
    <source>
        <dbReference type="ARBA" id="ARBA00023242"/>
    </source>
</evidence>
<dbReference type="SMART" id="SM00906">
    <property type="entry name" value="Fungal_trans"/>
    <property type="match status" value="1"/>
</dbReference>
<sequence>MALSVSAIKPKKKRSAVVLGCDQCRRRKTKCDQARPTCGPCLYAGLMECTFLLGKTPASKRKKPHSEVEILEARLETIESKYTERLNQMENLLSKVMPGQSDPSQPEAGSSSSSSAPSKSSKIRLQPVDGITISSPMDADDGWTDMNSPQERQLRYDQWDQNITSPTMTMDTTRTPTMNSLSVDQIMGSGPGSASGSGPGSGRLPFLKEEPVSEPLFTPEFQSRMAKSPASSIAPSFTSTVDHMQDDSEGDDEGDLGELASTLDKLRLFDASVYFGKGSMLFTSTDQNQFWDEEISFDVHDVQHANIPAEATTLPPVEVIDTLFDIYYRHYYVYLPMIQKTTLLQALEDRFEPQSIFLLNAVFMAASLTGECTYAGCFTNPNDIKTLGTPFFERARMVLDYCIGIPRLSTVQGLVMLSRYPRISGLGHSYMQQAIMMAQDLGLHRKCDRWIKDKQIQEARIRIFWCLYAADSSSSSVTGRRPVFDDTEVDVPIITTPTEPTNVEDGSFHTLFLIHTCKLWRIFRNIKRYVFNATEVQEMAPGSLPKSYEQQLIQWQLQLPVALRFNFEIKADDPRALCNSRAGISQMLYESALILLHKPYLTSSEHLKRSPYRSQDICIKAATKITEIAKVLAQTFYKAFELTSVGEYAMLNAVRIHVMFLKSSEVKVAEQAQVQFDFIMRFFREFYSSPRANCDEQSINCVLSFFEEFMHTVKGLSKSSVHVCAGAIKSLALAKRNRLASGKIPHGASGGAGGKNVNVGRLVKIGKQERAKARSQSITSPSPSLQRKRHSHIQHEVQQRLNPGQILQHQHFQQQQQQNPFQTRQGSTSSAGGGNDATYFNPGKFQKVSQFMGPFGGPQVMESLQQFQTSNAILSQPTQQQQQQQHLQQGSTGGTTTATTAATASASTSTSPMAANNTTHMLSSTGQILSSPFGGQGQQNQPMTLTMQQLMQQQIQQHQQQQQQHQQQQQQTQQPQQHLFNTQIGQPIGLYDTFNPTFWTDSANTSFLTDPTLTSGAMGTTTSATTTAATVNATTSTLNNSSNNNITTTSTNSNNNMFANGFMNSTLYNTTSGNFGTPQQQPQSPFQQPDQQQQQQQPETSSAGVVDPSGLFLTSLKKEPMDSTNNGFMMTSPGLLDEELNADQVQALLEQTLAAANNTRQQQPAFSFQQQTFNQPFQNQQQQQQQQQFRQQQQQQQQQLELSGMQEEFHASNNWPGMM</sequence>
<dbReference type="GO" id="GO:0003677">
    <property type="term" value="F:DNA binding"/>
    <property type="evidence" value="ECO:0007669"/>
    <property type="project" value="InterPro"/>
</dbReference>
<name>A0A9P3HEG4_9FUNG</name>
<accession>A0A9P3HEG4</accession>
<comment type="caution">
    <text evidence="5">The sequence shown here is derived from an EMBL/GenBank/DDBJ whole genome shotgun (WGS) entry which is preliminary data.</text>
</comment>
<feature type="compositionally biased region" description="Low complexity" evidence="3">
    <location>
        <begin position="1078"/>
        <end position="1098"/>
    </location>
</feature>
<proteinExistence type="predicted"/>
<evidence type="ECO:0000256" key="3">
    <source>
        <dbReference type="SAM" id="MobiDB-lite"/>
    </source>
</evidence>
<dbReference type="SUPFAM" id="SSF57701">
    <property type="entry name" value="Zn2/Cys6 DNA-binding domain"/>
    <property type="match status" value="1"/>
</dbReference>
<evidence type="ECO:0000313" key="6">
    <source>
        <dbReference type="Proteomes" id="UP000827284"/>
    </source>
</evidence>
<dbReference type="Pfam" id="PF04082">
    <property type="entry name" value="Fungal_trans"/>
    <property type="match status" value="1"/>
</dbReference>
<dbReference type="GO" id="GO:0008270">
    <property type="term" value="F:zinc ion binding"/>
    <property type="evidence" value="ECO:0007669"/>
    <property type="project" value="InterPro"/>
</dbReference>
<evidence type="ECO:0000313" key="5">
    <source>
        <dbReference type="EMBL" id="GJJ74852.1"/>
    </source>
</evidence>
<dbReference type="OrthoDB" id="4161332at2759"/>
<dbReference type="Pfam" id="PF00172">
    <property type="entry name" value="Zn_clus"/>
    <property type="match status" value="1"/>
</dbReference>
<dbReference type="GO" id="GO:0006351">
    <property type="term" value="P:DNA-templated transcription"/>
    <property type="evidence" value="ECO:0007669"/>
    <property type="project" value="InterPro"/>
</dbReference>
<dbReference type="EMBL" id="BQFW01000009">
    <property type="protein sequence ID" value="GJJ74852.1"/>
    <property type="molecule type" value="Genomic_DNA"/>
</dbReference>
<keyword evidence="1" id="KW-0479">Metal-binding</keyword>
<feature type="compositionally biased region" description="Polar residues" evidence="3">
    <location>
        <begin position="229"/>
        <end position="242"/>
    </location>
</feature>
<feature type="region of interest" description="Disordered" evidence="3">
    <location>
        <begin position="767"/>
        <end position="842"/>
    </location>
</feature>
<dbReference type="AlphaFoldDB" id="A0A9P3HEG4"/>
<feature type="compositionally biased region" description="Acidic residues" evidence="3">
    <location>
        <begin position="247"/>
        <end position="256"/>
    </location>
</feature>
<dbReference type="CDD" id="cd00067">
    <property type="entry name" value="GAL4"/>
    <property type="match status" value="1"/>
</dbReference>
<reference evidence="5" key="1">
    <citation type="submission" date="2021-11" db="EMBL/GenBank/DDBJ databases">
        <authorList>
            <person name="Herlambang A."/>
            <person name="Guo Y."/>
            <person name="Takashima Y."/>
            <person name="Nishizawa T."/>
        </authorList>
    </citation>
    <scope>NUCLEOTIDE SEQUENCE</scope>
    <source>
        <strain evidence="5">E1425</strain>
    </source>
</reference>
<feature type="region of interest" description="Disordered" evidence="3">
    <location>
        <begin position="1173"/>
        <end position="1219"/>
    </location>
</feature>
<feature type="region of interest" description="Disordered" evidence="3">
    <location>
        <begin position="1069"/>
        <end position="1108"/>
    </location>
</feature>
<reference evidence="5" key="2">
    <citation type="journal article" date="2022" name="Microbiol. Resour. Announc.">
        <title>Whole-Genome Sequence of Entomortierella parvispora E1425, a Mucoromycotan Fungus Associated with Burkholderiaceae-Related Endosymbiotic Bacteria.</title>
        <authorList>
            <person name="Herlambang A."/>
            <person name="Guo Y."/>
            <person name="Takashima Y."/>
            <person name="Narisawa K."/>
            <person name="Ohta H."/>
            <person name="Nishizawa T."/>
        </authorList>
    </citation>
    <scope>NUCLEOTIDE SEQUENCE</scope>
    <source>
        <strain evidence="5">E1425</strain>
    </source>
</reference>
<feature type="compositionally biased region" description="Low complexity" evidence="3">
    <location>
        <begin position="1173"/>
        <end position="1199"/>
    </location>
</feature>
<feature type="domain" description="Zn(2)-C6 fungal-type" evidence="4">
    <location>
        <begin position="20"/>
        <end position="51"/>
    </location>
</feature>
<dbReference type="PANTHER" id="PTHR46910:SF1">
    <property type="entry name" value="MISCELLANEOUS ZN(II)2CYS6 TRANSCRIPTION FACTOR (EUROFUNG)-RELATED"/>
    <property type="match status" value="1"/>
</dbReference>
<organism evidence="5 6">
    <name type="scientific">Entomortierella parvispora</name>
    <dbReference type="NCBI Taxonomy" id="205924"/>
    <lineage>
        <taxon>Eukaryota</taxon>
        <taxon>Fungi</taxon>
        <taxon>Fungi incertae sedis</taxon>
        <taxon>Mucoromycota</taxon>
        <taxon>Mortierellomycotina</taxon>
        <taxon>Mortierellomycetes</taxon>
        <taxon>Mortierellales</taxon>
        <taxon>Mortierellaceae</taxon>
        <taxon>Entomortierella</taxon>
    </lineage>
</organism>
<dbReference type="InterPro" id="IPR007219">
    <property type="entry name" value="XnlR_reg_dom"/>
</dbReference>
<keyword evidence="2" id="KW-0539">Nucleus</keyword>
<feature type="compositionally biased region" description="Low complexity" evidence="3">
    <location>
        <begin position="805"/>
        <end position="825"/>
    </location>
</feature>
<evidence type="ECO:0000259" key="4">
    <source>
        <dbReference type="PROSITE" id="PS50048"/>
    </source>
</evidence>
<gene>
    <name evidence="5" type="ORF">EMPS_07210</name>
</gene>
<dbReference type="CDD" id="cd12148">
    <property type="entry name" value="fungal_TF_MHR"/>
    <property type="match status" value="1"/>
</dbReference>
<feature type="region of interest" description="Disordered" evidence="3">
    <location>
        <begin position="188"/>
        <end position="207"/>
    </location>
</feature>
<feature type="region of interest" description="Disordered" evidence="3">
    <location>
        <begin position="875"/>
        <end position="918"/>
    </location>
</feature>
<dbReference type="SMART" id="SM00066">
    <property type="entry name" value="GAL4"/>
    <property type="match status" value="1"/>
</dbReference>
<evidence type="ECO:0000256" key="1">
    <source>
        <dbReference type="ARBA" id="ARBA00022723"/>
    </source>
</evidence>
<dbReference type="InterPro" id="IPR050987">
    <property type="entry name" value="AtrR-like"/>
</dbReference>
<feature type="compositionally biased region" description="Low complexity" evidence="3">
    <location>
        <begin position="875"/>
        <end position="911"/>
    </location>
</feature>
<dbReference type="InterPro" id="IPR036864">
    <property type="entry name" value="Zn2-C6_fun-type_DNA-bd_sf"/>
</dbReference>
<protein>
    <recommendedName>
        <fullName evidence="4">Zn(2)-C6 fungal-type domain-containing protein</fullName>
    </recommendedName>
</protein>
<dbReference type="Gene3D" id="4.10.240.10">
    <property type="entry name" value="Zn(2)-C6 fungal-type DNA-binding domain"/>
    <property type="match status" value="1"/>
</dbReference>
<dbReference type="InterPro" id="IPR001138">
    <property type="entry name" value="Zn2Cys6_DnaBD"/>
</dbReference>
<dbReference type="Proteomes" id="UP000827284">
    <property type="component" value="Unassembled WGS sequence"/>
</dbReference>
<feature type="compositionally biased region" description="Polar residues" evidence="3">
    <location>
        <begin position="774"/>
        <end position="785"/>
    </location>
</feature>
<keyword evidence="6" id="KW-1185">Reference proteome</keyword>
<dbReference type="PANTHER" id="PTHR46910">
    <property type="entry name" value="TRANSCRIPTION FACTOR PDR1"/>
    <property type="match status" value="1"/>
</dbReference>
<feature type="region of interest" description="Disordered" evidence="3">
    <location>
        <begin position="96"/>
        <end position="153"/>
    </location>
</feature>
<dbReference type="PROSITE" id="PS00463">
    <property type="entry name" value="ZN2_CY6_FUNGAL_1"/>
    <property type="match status" value="1"/>
</dbReference>
<feature type="compositionally biased region" description="Gly residues" evidence="3">
    <location>
        <begin position="189"/>
        <end position="201"/>
    </location>
</feature>
<dbReference type="GO" id="GO:0000981">
    <property type="term" value="F:DNA-binding transcription factor activity, RNA polymerase II-specific"/>
    <property type="evidence" value="ECO:0007669"/>
    <property type="project" value="InterPro"/>
</dbReference>
<feature type="compositionally biased region" description="Low complexity" evidence="3">
    <location>
        <begin position="101"/>
        <end position="120"/>
    </location>
</feature>